<reference evidence="2 3" key="1">
    <citation type="journal article" date="2017" name="PLoS Biol.">
        <title>The sea cucumber genome provides insights into morphological evolution and visceral regeneration.</title>
        <authorList>
            <person name="Zhang X."/>
            <person name="Sun L."/>
            <person name="Yuan J."/>
            <person name="Sun Y."/>
            <person name="Gao Y."/>
            <person name="Zhang L."/>
            <person name="Li S."/>
            <person name="Dai H."/>
            <person name="Hamel J.F."/>
            <person name="Liu C."/>
            <person name="Yu Y."/>
            <person name="Liu S."/>
            <person name="Lin W."/>
            <person name="Guo K."/>
            <person name="Jin S."/>
            <person name="Xu P."/>
            <person name="Storey K.B."/>
            <person name="Huan P."/>
            <person name="Zhang T."/>
            <person name="Zhou Y."/>
            <person name="Zhang J."/>
            <person name="Lin C."/>
            <person name="Li X."/>
            <person name="Xing L."/>
            <person name="Huo D."/>
            <person name="Sun M."/>
            <person name="Wang L."/>
            <person name="Mercier A."/>
            <person name="Li F."/>
            <person name="Yang H."/>
            <person name="Xiang J."/>
        </authorList>
    </citation>
    <scope>NUCLEOTIDE SEQUENCE [LARGE SCALE GENOMIC DNA]</scope>
    <source>
        <strain evidence="2">Shaxun</strain>
        <tissue evidence="2">Muscle</tissue>
    </source>
</reference>
<feature type="compositionally biased region" description="Basic and acidic residues" evidence="1">
    <location>
        <begin position="1"/>
        <end position="35"/>
    </location>
</feature>
<protein>
    <submittedName>
        <fullName evidence="2">Uncharacterized protein</fullName>
    </submittedName>
</protein>
<dbReference type="PANTHER" id="PTHR31191:SF4">
    <property type="entry name" value="CENTROSOMAL PROTEIN OF 126 KDA"/>
    <property type="match status" value="1"/>
</dbReference>
<feature type="region of interest" description="Disordered" evidence="1">
    <location>
        <begin position="100"/>
        <end position="132"/>
    </location>
</feature>
<dbReference type="AlphaFoldDB" id="A0A2G8K0T2"/>
<evidence type="ECO:0000313" key="2">
    <source>
        <dbReference type="EMBL" id="PIK41579.1"/>
    </source>
</evidence>
<dbReference type="GO" id="GO:0031122">
    <property type="term" value="P:cytoplasmic microtubule organization"/>
    <property type="evidence" value="ECO:0007669"/>
    <property type="project" value="InterPro"/>
</dbReference>
<feature type="region of interest" description="Disordered" evidence="1">
    <location>
        <begin position="1"/>
        <end position="67"/>
    </location>
</feature>
<proteinExistence type="predicted"/>
<dbReference type="InterPro" id="IPR028257">
    <property type="entry name" value="CEP126"/>
</dbReference>
<organism evidence="2 3">
    <name type="scientific">Stichopus japonicus</name>
    <name type="common">Sea cucumber</name>
    <dbReference type="NCBI Taxonomy" id="307972"/>
    <lineage>
        <taxon>Eukaryota</taxon>
        <taxon>Metazoa</taxon>
        <taxon>Echinodermata</taxon>
        <taxon>Eleutherozoa</taxon>
        <taxon>Echinozoa</taxon>
        <taxon>Holothuroidea</taxon>
        <taxon>Aspidochirotacea</taxon>
        <taxon>Aspidochirotida</taxon>
        <taxon>Stichopodidae</taxon>
        <taxon>Apostichopus</taxon>
    </lineage>
</organism>
<dbReference type="EMBL" id="MRZV01001006">
    <property type="protein sequence ID" value="PIK41579.1"/>
    <property type="molecule type" value="Genomic_DNA"/>
</dbReference>
<name>A0A2G8K0T2_STIJA</name>
<dbReference type="Proteomes" id="UP000230750">
    <property type="component" value="Unassembled WGS sequence"/>
</dbReference>
<evidence type="ECO:0000256" key="1">
    <source>
        <dbReference type="SAM" id="MobiDB-lite"/>
    </source>
</evidence>
<keyword evidence="3" id="KW-1185">Reference proteome</keyword>
<dbReference type="GO" id="GO:1905515">
    <property type="term" value="P:non-motile cilium assembly"/>
    <property type="evidence" value="ECO:0007669"/>
    <property type="project" value="InterPro"/>
</dbReference>
<gene>
    <name evidence="2" type="ORF">BSL78_21562</name>
</gene>
<dbReference type="PANTHER" id="PTHR31191">
    <property type="entry name" value="CENTROSOMAL PROTEIN CEP126"/>
    <property type="match status" value="1"/>
</dbReference>
<comment type="caution">
    <text evidence="2">The sequence shown here is derived from an EMBL/GenBank/DDBJ whole genome shotgun (WGS) entry which is preliminary data.</text>
</comment>
<dbReference type="GO" id="GO:0005813">
    <property type="term" value="C:centrosome"/>
    <property type="evidence" value="ECO:0007669"/>
    <property type="project" value="InterPro"/>
</dbReference>
<dbReference type="GO" id="GO:0007052">
    <property type="term" value="P:mitotic spindle organization"/>
    <property type="evidence" value="ECO:0007669"/>
    <property type="project" value="InterPro"/>
</dbReference>
<accession>A0A2G8K0T2</accession>
<evidence type="ECO:0000313" key="3">
    <source>
        <dbReference type="Proteomes" id="UP000230750"/>
    </source>
</evidence>
<feature type="compositionally biased region" description="Polar residues" evidence="1">
    <location>
        <begin position="100"/>
        <end position="116"/>
    </location>
</feature>
<sequence length="181" mass="20728">MNCIRRALEQKKKLEAQKEAKRRSEVLEERRKRQQEATQRYQRLSRASPKKTPSRQDAVYSGPRLQEGVQMAKGYKFNGTSGKPSPAMEDVLRMVGHQENPLSSGYTQSPITSDNHSGSRSEQLSREVSSLDRNGNALNEALIKRITRNTMGIRHMQRLPTILQHHQWYNSSTILGISNRN</sequence>
<dbReference type="GO" id="GO:0097546">
    <property type="term" value="C:ciliary base"/>
    <property type="evidence" value="ECO:0007669"/>
    <property type="project" value="InterPro"/>
</dbReference>